<name>A0ABU6TX89_9FABA</name>
<feature type="compositionally biased region" description="Polar residues" evidence="1">
    <location>
        <begin position="27"/>
        <end position="51"/>
    </location>
</feature>
<sequence>MAGNESSRAQQRNPHRISYLKTDGAKVSTSLDLQPGTEPNSPATTTPSNLLQPAKDSVQHWFRPYLNEQDDEQGSITIRDGESQGRGRRWEQLQLGLSTKNNDT</sequence>
<evidence type="ECO:0000313" key="2">
    <source>
        <dbReference type="EMBL" id="MED6153040.1"/>
    </source>
</evidence>
<gene>
    <name evidence="2" type="ORF">PIB30_097701</name>
</gene>
<reference evidence="2 3" key="1">
    <citation type="journal article" date="2023" name="Plants (Basel)">
        <title>Bridging the Gap: Combining Genomics and Transcriptomics Approaches to Understand Stylosanthes scabra, an Orphan Legume from the Brazilian Caatinga.</title>
        <authorList>
            <person name="Ferreira-Neto J.R.C."/>
            <person name="da Silva M.D."/>
            <person name="Binneck E."/>
            <person name="de Melo N.F."/>
            <person name="da Silva R.H."/>
            <person name="de Melo A.L.T.M."/>
            <person name="Pandolfi V."/>
            <person name="Bustamante F.O."/>
            <person name="Brasileiro-Vidal A.C."/>
            <person name="Benko-Iseppon A.M."/>
        </authorList>
    </citation>
    <scope>NUCLEOTIDE SEQUENCE [LARGE SCALE GENOMIC DNA]</scope>
    <source>
        <tissue evidence="2">Leaves</tissue>
    </source>
</reference>
<feature type="compositionally biased region" description="Basic and acidic residues" evidence="1">
    <location>
        <begin position="79"/>
        <end position="91"/>
    </location>
</feature>
<feature type="region of interest" description="Disordered" evidence="1">
    <location>
        <begin position="1"/>
        <end position="51"/>
    </location>
</feature>
<evidence type="ECO:0000256" key="1">
    <source>
        <dbReference type="SAM" id="MobiDB-lite"/>
    </source>
</evidence>
<feature type="non-terminal residue" evidence="2">
    <location>
        <position position="104"/>
    </location>
</feature>
<organism evidence="2 3">
    <name type="scientific">Stylosanthes scabra</name>
    <dbReference type="NCBI Taxonomy" id="79078"/>
    <lineage>
        <taxon>Eukaryota</taxon>
        <taxon>Viridiplantae</taxon>
        <taxon>Streptophyta</taxon>
        <taxon>Embryophyta</taxon>
        <taxon>Tracheophyta</taxon>
        <taxon>Spermatophyta</taxon>
        <taxon>Magnoliopsida</taxon>
        <taxon>eudicotyledons</taxon>
        <taxon>Gunneridae</taxon>
        <taxon>Pentapetalae</taxon>
        <taxon>rosids</taxon>
        <taxon>fabids</taxon>
        <taxon>Fabales</taxon>
        <taxon>Fabaceae</taxon>
        <taxon>Papilionoideae</taxon>
        <taxon>50 kb inversion clade</taxon>
        <taxon>dalbergioids sensu lato</taxon>
        <taxon>Dalbergieae</taxon>
        <taxon>Pterocarpus clade</taxon>
        <taxon>Stylosanthes</taxon>
    </lineage>
</organism>
<feature type="compositionally biased region" description="Polar residues" evidence="1">
    <location>
        <begin position="95"/>
        <end position="104"/>
    </location>
</feature>
<accession>A0ABU6TX89</accession>
<proteinExistence type="predicted"/>
<feature type="region of interest" description="Disordered" evidence="1">
    <location>
        <begin position="66"/>
        <end position="104"/>
    </location>
</feature>
<dbReference type="EMBL" id="JASCZI010093046">
    <property type="protein sequence ID" value="MED6153040.1"/>
    <property type="molecule type" value="Genomic_DNA"/>
</dbReference>
<feature type="compositionally biased region" description="Polar residues" evidence="1">
    <location>
        <begin position="1"/>
        <end position="12"/>
    </location>
</feature>
<comment type="caution">
    <text evidence="2">The sequence shown here is derived from an EMBL/GenBank/DDBJ whole genome shotgun (WGS) entry which is preliminary data.</text>
</comment>
<keyword evidence="3" id="KW-1185">Reference proteome</keyword>
<dbReference type="Proteomes" id="UP001341840">
    <property type="component" value="Unassembled WGS sequence"/>
</dbReference>
<evidence type="ECO:0000313" key="3">
    <source>
        <dbReference type="Proteomes" id="UP001341840"/>
    </source>
</evidence>
<protein>
    <submittedName>
        <fullName evidence="2">Uncharacterized protein</fullName>
    </submittedName>
</protein>